<evidence type="ECO:0000256" key="2">
    <source>
        <dbReference type="ARBA" id="ARBA00007688"/>
    </source>
</evidence>
<feature type="domain" description="TAF6 C-terminal HEAT repeat" evidence="8">
    <location>
        <begin position="195"/>
        <end position="373"/>
    </location>
</feature>
<keyword evidence="5" id="KW-0539">Nucleus</keyword>
<dbReference type="GO" id="GO:0051123">
    <property type="term" value="P:RNA polymerase II preinitiation complex assembly"/>
    <property type="evidence" value="ECO:0007669"/>
    <property type="project" value="TreeGrafter"/>
</dbReference>
<dbReference type="InterPro" id="IPR009072">
    <property type="entry name" value="Histone-fold"/>
</dbReference>
<dbReference type="GO" id="GO:0046695">
    <property type="term" value="C:SLIK (SAGA-like) complex"/>
    <property type="evidence" value="ECO:0007669"/>
    <property type="project" value="InterPro"/>
</dbReference>
<dbReference type="Pfam" id="PF07571">
    <property type="entry name" value="TAF6_C"/>
    <property type="match status" value="1"/>
</dbReference>
<dbReference type="InterPro" id="IPR011442">
    <property type="entry name" value="TAF6_C"/>
</dbReference>
<dbReference type="Proteomes" id="UP000054359">
    <property type="component" value="Unassembled WGS sequence"/>
</dbReference>
<gene>
    <name evidence="9" type="ORF">X975_15848</name>
</gene>
<feature type="region of interest" description="Disordered" evidence="6">
    <location>
        <begin position="1"/>
        <end position="22"/>
    </location>
</feature>
<keyword evidence="10" id="KW-1185">Reference proteome</keyword>
<dbReference type="InterPro" id="IPR037796">
    <property type="entry name" value="TAF6"/>
</dbReference>
<dbReference type="GO" id="GO:0000124">
    <property type="term" value="C:SAGA complex"/>
    <property type="evidence" value="ECO:0007669"/>
    <property type="project" value="InterPro"/>
</dbReference>
<feature type="compositionally biased region" description="Polar residues" evidence="6">
    <location>
        <begin position="1"/>
        <end position="11"/>
    </location>
</feature>
<feature type="compositionally biased region" description="Acidic residues" evidence="6">
    <location>
        <begin position="12"/>
        <end position="22"/>
    </location>
</feature>
<name>A0A087SVX1_STEMI</name>
<feature type="domain" description="TATA box binding protein associated factor (TAF) histone-like fold" evidence="7">
    <location>
        <begin position="95"/>
        <end position="139"/>
    </location>
</feature>
<dbReference type="Gene3D" id="1.10.20.10">
    <property type="entry name" value="Histone, subunit A"/>
    <property type="match status" value="1"/>
</dbReference>
<dbReference type="OrthoDB" id="6621890at2759"/>
<sequence>METTEVVNASTEETDKEAVTEEIEKEPIIKERDKEAVIEDIGKELVIEEASEETKLEEADKEVKIEETDKEAIIAYVQLPEKIINSCAAKLEDDDLHSGVAEILLEDTNYALRDVATSAIQFMRHGRRYKLLASDFKKAFSIMSPDLVYSDGFYDFASNIIDLETFAEEIEEFEEKEPPIYYHGKWLNMCGSKETTISLDLRNYFDIIVKAILDNDDEISSFAISDLRKNPNILPLVPYFMHFLTTGIRKMGDDILLLPKFMKVTNSLLKNPALYLFHESFLDNLLTSVLSCITRPVATSLGFNNHFVIQDMTACFLSDILKQDIGKFKSKLYFKVISKLESILKDINEPFYSHYGAIVALISLGIYSIAKVLPAYFLSYCNHLSNGLASSEKHVRHDAYMVHGQLLLACKLLIRHCLANDYKLPACVTEVNDLLTKTVYIKETELKEGG</sequence>
<dbReference type="AlphaFoldDB" id="A0A087SVX1"/>
<dbReference type="GO" id="GO:0016251">
    <property type="term" value="F:RNA polymerase II general transcription initiation factor activity"/>
    <property type="evidence" value="ECO:0007669"/>
    <property type="project" value="InterPro"/>
</dbReference>
<dbReference type="Gene3D" id="1.25.40.770">
    <property type="entry name" value="TAF6, C-terminal HEAT repeat domain"/>
    <property type="match status" value="1"/>
</dbReference>
<dbReference type="GO" id="GO:0046982">
    <property type="term" value="F:protein heterodimerization activity"/>
    <property type="evidence" value="ECO:0007669"/>
    <property type="project" value="InterPro"/>
</dbReference>
<dbReference type="SUPFAM" id="SSF48371">
    <property type="entry name" value="ARM repeat"/>
    <property type="match status" value="1"/>
</dbReference>
<dbReference type="Pfam" id="PF02969">
    <property type="entry name" value="TAF"/>
    <property type="match status" value="1"/>
</dbReference>
<dbReference type="InterPro" id="IPR046344">
    <property type="entry name" value="TAF6_C_sf"/>
</dbReference>
<keyword evidence="4" id="KW-0804">Transcription</keyword>
<feature type="non-terminal residue" evidence="9">
    <location>
        <position position="450"/>
    </location>
</feature>
<evidence type="ECO:0000256" key="5">
    <source>
        <dbReference type="ARBA" id="ARBA00023242"/>
    </source>
</evidence>
<reference evidence="9 10" key="1">
    <citation type="submission" date="2013-11" db="EMBL/GenBank/DDBJ databases">
        <title>Genome sequencing of Stegodyphus mimosarum.</title>
        <authorList>
            <person name="Bechsgaard J."/>
        </authorList>
    </citation>
    <scope>NUCLEOTIDE SEQUENCE [LARGE SCALE GENOMIC DNA]</scope>
</reference>
<dbReference type="CDD" id="cd22932">
    <property type="entry name" value="HFD_TAF6L"/>
    <property type="match status" value="1"/>
</dbReference>
<dbReference type="GO" id="GO:0005669">
    <property type="term" value="C:transcription factor TFIID complex"/>
    <property type="evidence" value="ECO:0007669"/>
    <property type="project" value="InterPro"/>
</dbReference>
<evidence type="ECO:0000313" key="9">
    <source>
        <dbReference type="EMBL" id="KFM57010.1"/>
    </source>
</evidence>
<dbReference type="STRING" id="407821.A0A087SVX1"/>
<accession>A0A087SVX1</accession>
<organism evidence="9 10">
    <name type="scientific">Stegodyphus mimosarum</name>
    <name type="common">African social velvet spider</name>
    <dbReference type="NCBI Taxonomy" id="407821"/>
    <lineage>
        <taxon>Eukaryota</taxon>
        <taxon>Metazoa</taxon>
        <taxon>Ecdysozoa</taxon>
        <taxon>Arthropoda</taxon>
        <taxon>Chelicerata</taxon>
        <taxon>Arachnida</taxon>
        <taxon>Araneae</taxon>
        <taxon>Araneomorphae</taxon>
        <taxon>Entelegynae</taxon>
        <taxon>Eresoidea</taxon>
        <taxon>Eresidae</taxon>
        <taxon>Stegodyphus</taxon>
    </lineage>
</organism>
<dbReference type="InterPro" id="IPR004823">
    <property type="entry name" value="TAF_TATA-bd_Histone-like_dom"/>
</dbReference>
<dbReference type="GO" id="GO:0003713">
    <property type="term" value="F:transcription coactivator activity"/>
    <property type="evidence" value="ECO:0007669"/>
    <property type="project" value="TreeGrafter"/>
</dbReference>
<dbReference type="PANTHER" id="PTHR10221">
    <property type="entry name" value="TRANSCRIPTION INITIATION FACTOR TFIID SUBUNIT 6"/>
    <property type="match status" value="1"/>
</dbReference>
<dbReference type="SUPFAM" id="SSF47113">
    <property type="entry name" value="Histone-fold"/>
    <property type="match status" value="1"/>
</dbReference>
<dbReference type="PANTHER" id="PTHR10221:SF22">
    <property type="entry name" value="TAF6-LIKE RNA POLYMERASE II P300_CBP-ASSOCIATED FACTOR-ASSOCIATED FACTOR 65 KDA SUBUNIT 6L"/>
    <property type="match status" value="1"/>
</dbReference>
<keyword evidence="3" id="KW-0805">Transcription regulation</keyword>
<evidence type="ECO:0000313" key="10">
    <source>
        <dbReference type="Proteomes" id="UP000054359"/>
    </source>
</evidence>
<dbReference type="EMBL" id="KK112192">
    <property type="protein sequence ID" value="KFM57010.1"/>
    <property type="molecule type" value="Genomic_DNA"/>
</dbReference>
<evidence type="ECO:0000256" key="6">
    <source>
        <dbReference type="SAM" id="MobiDB-lite"/>
    </source>
</evidence>
<evidence type="ECO:0000256" key="4">
    <source>
        <dbReference type="ARBA" id="ARBA00023163"/>
    </source>
</evidence>
<dbReference type="CDD" id="cd08050">
    <property type="entry name" value="TAF6C"/>
    <property type="match status" value="1"/>
</dbReference>
<evidence type="ECO:0000256" key="3">
    <source>
        <dbReference type="ARBA" id="ARBA00023015"/>
    </source>
</evidence>
<dbReference type="InterPro" id="IPR016024">
    <property type="entry name" value="ARM-type_fold"/>
</dbReference>
<dbReference type="OMA" id="MQMHGTT"/>
<protein>
    <submittedName>
        <fullName evidence="9">TAF6-like RNA polymerase II p300/CBP-associated factor-associated factor subunit 6L</fullName>
    </submittedName>
</protein>
<evidence type="ECO:0000256" key="1">
    <source>
        <dbReference type="ARBA" id="ARBA00004123"/>
    </source>
</evidence>
<evidence type="ECO:0000259" key="7">
    <source>
        <dbReference type="Pfam" id="PF02969"/>
    </source>
</evidence>
<comment type="subcellular location">
    <subcellularLocation>
        <location evidence="1">Nucleus</location>
    </subcellularLocation>
</comment>
<evidence type="ECO:0000259" key="8">
    <source>
        <dbReference type="Pfam" id="PF07571"/>
    </source>
</evidence>
<comment type="similarity">
    <text evidence="2">Belongs to the TAF6 family.</text>
</comment>
<proteinExistence type="inferred from homology"/>